<evidence type="ECO:0000313" key="9">
    <source>
        <dbReference type="EMBL" id="KAG2239308.1"/>
    </source>
</evidence>
<dbReference type="Pfam" id="PF06749">
    <property type="entry name" value="DUF1218"/>
    <property type="match status" value="1"/>
</dbReference>
<organism evidence="9 10">
    <name type="scientific">Brassica carinata</name>
    <name type="common">Ethiopian mustard</name>
    <name type="synonym">Abyssinian cabbage</name>
    <dbReference type="NCBI Taxonomy" id="52824"/>
    <lineage>
        <taxon>Eukaryota</taxon>
        <taxon>Viridiplantae</taxon>
        <taxon>Streptophyta</taxon>
        <taxon>Embryophyta</taxon>
        <taxon>Tracheophyta</taxon>
        <taxon>Spermatophyta</taxon>
        <taxon>Magnoliopsida</taxon>
        <taxon>eudicotyledons</taxon>
        <taxon>Gunneridae</taxon>
        <taxon>Pentapetalae</taxon>
        <taxon>rosids</taxon>
        <taxon>malvids</taxon>
        <taxon>Brassicales</taxon>
        <taxon>Brassicaceae</taxon>
        <taxon>Brassiceae</taxon>
        <taxon>Brassica</taxon>
    </lineage>
</organism>
<evidence type="ECO:0000313" key="10">
    <source>
        <dbReference type="Proteomes" id="UP000886595"/>
    </source>
</evidence>
<feature type="transmembrane region" description="Helical" evidence="7">
    <location>
        <begin position="59"/>
        <end position="80"/>
    </location>
</feature>
<dbReference type="EMBL" id="JAAMPC010001604">
    <property type="protein sequence ID" value="KAG2239308.1"/>
    <property type="molecule type" value="Genomic_DNA"/>
</dbReference>
<dbReference type="GO" id="GO:0012505">
    <property type="term" value="C:endomembrane system"/>
    <property type="evidence" value="ECO:0007669"/>
    <property type="project" value="UniProtKB-SubCell"/>
</dbReference>
<gene>
    <name evidence="9" type="ORF">Bca52824_090168</name>
</gene>
<evidence type="ECO:0000256" key="1">
    <source>
        <dbReference type="ARBA" id="ARBA00004127"/>
    </source>
</evidence>
<evidence type="ECO:0000256" key="3">
    <source>
        <dbReference type="ARBA" id="ARBA00022729"/>
    </source>
</evidence>
<feature type="chain" id="PRO_5036446545" evidence="8">
    <location>
        <begin position="21"/>
        <end position="201"/>
    </location>
</feature>
<evidence type="ECO:0000256" key="8">
    <source>
        <dbReference type="SAM" id="SignalP"/>
    </source>
</evidence>
<evidence type="ECO:0000256" key="7">
    <source>
        <dbReference type="SAM" id="Phobius"/>
    </source>
</evidence>
<dbReference type="PANTHER" id="PTHR31769">
    <property type="entry name" value="OS07G0462200 PROTEIN-RELATED"/>
    <property type="match status" value="1"/>
</dbReference>
<dbReference type="InterPro" id="IPR009606">
    <property type="entry name" value="DEAL/Modifying_wall_lignin1/2"/>
</dbReference>
<proteinExistence type="inferred from homology"/>
<accession>A0A8X7NWC1</accession>
<reference evidence="9 10" key="1">
    <citation type="submission" date="2020-02" db="EMBL/GenBank/DDBJ databases">
        <authorList>
            <person name="Ma Q."/>
            <person name="Huang Y."/>
            <person name="Song X."/>
            <person name="Pei D."/>
        </authorList>
    </citation>
    <scope>NUCLEOTIDE SEQUENCE [LARGE SCALE GENOMIC DNA]</scope>
    <source>
        <strain evidence="9">Sxm20200214</strain>
        <tissue evidence="9">Leaf</tissue>
    </source>
</reference>
<keyword evidence="2 7" id="KW-0812">Transmembrane</keyword>
<evidence type="ECO:0000256" key="5">
    <source>
        <dbReference type="ARBA" id="ARBA00023136"/>
    </source>
</evidence>
<keyword evidence="5 7" id="KW-0472">Membrane</keyword>
<protein>
    <submittedName>
        <fullName evidence="9">Uncharacterized protein</fullName>
    </submittedName>
</protein>
<keyword evidence="3 8" id="KW-0732">Signal</keyword>
<sequence>METSKVVMCVVVSLLGLISALTGFAAESNKIEEYEVNVTTSGSLTRCSYPRSMAYTLGLNSAVFLVLAQIVVSVGSGCFCCRKGPSPSRSKWIISLTCFIVSWFTFAIALLLLLSGAVLNGERTEDSASPDIYFCYIVRTGVFSTASVLSIVTIALGIVYYLCLNSSNQNVGDTRTVANQGGGIAMGQPQIPQRVEDHYCS</sequence>
<evidence type="ECO:0000256" key="6">
    <source>
        <dbReference type="ARBA" id="ARBA00029467"/>
    </source>
</evidence>
<comment type="subcellular location">
    <subcellularLocation>
        <location evidence="1">Endomembrane system</location>
        <topology evidence="1">Multi-pass membrane protein</topology>
    </subcellularLocation>
</comment>
<evidence type="ECO:0000256" key="2">
    <source>
        <dbReference type="ARBA" id="ARBA00022692"/>
    </source>
</evidence>
<dbReference type="OrthoDB" id="678343at2759"/>
<dbReference type="Proteomes" id="UP000886595">
    <property type="component" value="Unassembled WGS sequence"/>
</dbReference>
<feature type="signal peptide" evidence="8">
    <location>
        <begin position="1"/>
        <end position="20"/>
    </location>
</feature>
<feature type="transmembrane region" description="Helical" evidence="7">
    <location>
        <begin position="92"/>
        <end position="116"/>
    </location>
</feature>
<keyword evidence="10" id="KW-1185">Reference proteome</keyword>
<dbReference type="InterPro" id="IPR052222">
    <property type="entry name" value="DESIGUAL"/>
</dbReference>
<comment type="similarity">
    <text evidence="6">Belongs to the DESIGUAL family.</text>
</comment>
<dbReference type="AlphaFoldDB" id="A0A8X7NWC1"/>
<name>A0A8X7NWC1_BRACI</name>
<evidence type="ECO:0000256" key="4">
    <source>
        <dbReference type="ARBA" id="ARBA00022989"/>
    </source>
</evidence>
<keyword evidence="4 7" id="KW-1133">Transmembrane helix</keyword>
<comment type="caution">
    <text evidence="9">The sequence shown here is derived from an EMBL/GenBank/DDBJ whole genome shotgun (WGS) entry which is preliminary data.</text>
</comment>
<feature type="transmembrane region" description="Helical" evidence="7">
    <location>
        <begin position="136"/>
        <end position="162"/>
    </location>
</feature>